<evidence type="ECO:0000256" key="2">
    <source>
        <dbReference type="ARBA" id="ARBA00023015"/>
    </source>
</evidence>
<dbReference type="SUPFAM" id="SSF53850">
    <property type="entry name" value="Periplasmic binding protein-like II"/>
    <property type="match status" value="1"/>
</dbReference>
<keyword evidence="4" id="KW-0804">Transcription</keyword>
<evidence type="ECO:0000313" key="7">
    <source>
        <dbReference type="Proteomes" id="UP000199088"/>
    </source>
</evidence>
<feature type="domain" description="HTH lysR-type" evidence="5">
    <location>
        <begin position="1"/>
        <end position="59"/>
    </location>
</feature>
<dbReference type="CDD" id="cd08423">
    <property type="entry name" value="PBP2_LTTR_like_6"/>
    <property type="match status" value="1"/>
</dbReference>
<evidence type="ECO:0000313" key="6">
    <source>
        <dbReference type="EMBL" id="SDN97558.1"/>
    </source>
</evidence>
<dbReference type="InterPro" id="IPR005119">
    <property type="entry name" value="LysR_subst-bd"/>
</dbReference>
<dbReference type="STRING" id="1052260.SAMN05660199_01007"/>
<dbReference type="Pfam" id="PF03466">
    <property type="entry name" value="LysR_substrate"/>
    <property type="match status" value="1"/>
</dbReference>
<dbReference type="Gene3D" id="1.10.10.10">
    <property type="entry name" value="Winged helix-like DNA-binding domain superfamily/Winged helix DNA-binding domain"/>
    <property type="match status" value="1"/>
</dbReference>
<dbReference type="InterPro" id="IPR036388">
    <property type="entry name" value="WH-like_DNA-bd_sf"/>
</dbReference>
<dbReference type="RefSeq" id="WP_207500302.1">
    <property type="nucleotide sequence ID" value="NZ_FNIR01000003.1"/>
</dbReference>
<comment type="similarity">
    <text evidence="1">Belongs to the LysR transcriptional regulatory family.</text>
</comment>
<dbReference type="GO" id="GO:0032993">
    <property type="term" value="C:protein-DNA complex"/>
    <property type="evidence" value="ECO:0007669"/>
    <property type="project" value="TreeGrafter"/>
</dbReference>
<keyword evidence="3 6" id="KW-0238">DNA-binding</keyword>
<name>A0A1H0FS98_9ACTN</name>
<evidence type="ECO:0000256" key="3">
    <source>
        <dbReference type="ARBA" id="ARBA00023125"/>
    </source>
</evidence>
<gene>
    <name evidence="6" type="ORF">SAMN05660199_01007</name>
</gene>
<dbReference type="CDD" id="cd00090">
    <property type="entry name" value="HTH_ARSR"/>
    <property type="match status" value="1"/>
</dbReference>
<dbReference type="PANTHER" id="PTHR30346">
    <property type="entry name" value="TRANSCRIPTIONAL DUAL REGULATOR HCAR-RELATED"/>
    <property type="match status" value="1"/>
</dbReference>
<evidence type="ECO:0000256" key="1">
    <source>
        <dbReference type="ARBA" id="ARBA00009437"/>
    </source>
</evidence>
<dbReference type="PROSITE" id="PS50931">
    <property type="entry name" value="HTH_LYSR"/>
    <property type="match status" value="1"/>
</dbReference>
<dbReference type="InterPro" id="IPR036390">
    <property type="entry name" value="WH_DNA-bd_sf"/>
</dbReference>
<dbReference type="Pfam" id="PF00126">
    <property type="entry name" value="HTH_1"/>
    <property type="match status" value="1"/>
</dbReference>
<evidence type="ECO:0000259" key="5">
    <source>
        <dbReference type="PROSITE" id="PS50931"/>
    </source>
</evidence>
<dbReference type="EMBL" id="FNIR01000003">
    <property type="protein sequence ID" value="SDN97558.1"/>
    <property type="molecule type" value="Genomic_DNA"/>
</dbReference>
<proteinExistence type="inferred from homology"/>
<protein>
    <submittedName>
        <fullName evidence="6">DNA-binding transcriptional regulator, LysR family</fullName>
    </submittedName>
</protein>
<dbReference type="Proteomes" id="UP000199088">
    <property type="component" value="Unassembled WGS sequence"/>
</dbReference>
<dbReference type="AlphaFoldDB" id="A0A1H0FS98"/>
<keyword evidence="2" id="KW-0805">Transcription regulation</keyword>
<dbReference type="Gene3D" id="3.40.190.290">
    <property type="match status" value="1"/>
</dbReference>
<evidence type="ECO:0000256" key="4">
    <source>
        <dbReference type="ARBA" id="ARBA00023163"/>
    </source>
</evidence>
<dbReference type="InterPro" id="IPR011991">
    <property type="entry name" value="ArsR-like_HTH"/>
</dbReference>
<dbReference type="SUPFAM" id="SSF46785">
    <property type="entry name" value="Winged helix' DNA-binding domain"/>
    <property type="match status" value="1"/>
</dbReference>
<keyword evidence="7" id="KW-1185">Reference proteome</keyword>
<dbReference type="GO" id="GO:0003677">
    <property type="term" value="F:DNA binding"/>
    <property type="evidence" value="ECO:0007669"/>
    <property type="project" value="UniProtKB-KW"/>
</dbReference>
<reference evidence="7" key="1">
    <citation type="submission" date="2016-10" db="EMBL/GenBank/DDBJ databases">
        <authorList>
            <person name="Varghese N."/>
            <person name="Submissions S."/>
        </authorList>
    </citation>
    <scope>NUCLEOTIDE SEQUENCE [LARGE SCALE GENOMIC DNA]</scope>
    <source>
        <strain evidence="7">DSM 45843</strain>
    </source>
</reference>
<dbReference type="GO" id="GO:0003700">
    <property type="term" value="F:DNA-binding transcription factor activity"/>
    <property type="evidence" value="ECO:0007669"/>
    <property type="project" value="InterPro"/>
</dbReference>
<dbReference type="InterPro" id="IPR000847">
    <property type="entry name" value="LysR_HTH_N"/>
</dbReference>
<dbReference type="PANTHER" id="PTHR30346:SF29">
    <property type="entry name" value="LYSR SUBSTRATE-BINDING"/>
    <property type="match status" value="1"/>
</dbReference>
<accession>A0A1H0FS98</accession>
<organism evidence="6 7">
    <name type="scientific">Klenkia soli</name>
    <dbReference type="NCBI Taxonomy" id="1052260"/>
    <lineage>
        <taxon>Bacteria</taxon>
        <taxon>Bacillati</taxon>
        <taxon>Actinomycetota</taxon>
        <taxon>Actinomycetes</taxon>
        <taxon>Geodermatophilales</taxon>
        <taxon>Geodermatophilaceae</taxon>
        <taxon>Klenkia</taxon>
    </lineage>
</organism>
<sequence length="296" mass="31655">MLNPWRLRLLVELQEHGTVRAVAQRATLSPSAVSQQLAVLERETGTALVERSGRRVRITAAGQVLADRARDVLAAMDQVEAELRGLGDQPVGTVRLAVFQSAVHALAVPTAEAVAVRHPGVEVVVLELEPHESMPALRRGEVDVIVTTTDLAGTELGPAVDLLPLGTDEVVAVLPAGHPAAAADRLDLAACADERWTLDLPGSYMSDLTTRRCREAGFEPRVVCRLSNYLIALQHVEAGRSVALLPSLAVDARFDVVTRPLEPPSVRRIVAAVRRPAATQPAVRAVLDQLRDAAVG</sequence>